<feature type="region of interest" description="Disordered" evidence="1">
    <location>
        <begin position="61"/>
        <end position="80"/>
    </location>
</feature>
<dbReference type="GeneID" id="98150718"/>
<name>A0ABR4M5R0_9EURO</name>
<feature type="compositionally biased region" description="Polar residues" evidence="1">
    <location>
        <begin position="455"/>
        <end position="502"/>
    </location>
</feature>
<feature type="region of interest" description="Disordered" evidence="1">
    <location>
        <begin position="565"/>
        <end position="587"/>
    </location>
</feature>
<feature type="compositionally biased region" description="Polar residues" evidence="1">
    <location>
        <begin position="378"/>
        <end position="390"/>
    </location>
</feature>
<feature type="region of interest" description="Disordered" evidence="1">
    <location>
        <begin position="629"/>
        <end position="659"/>
    </location>
</feature>
<sequence length="659" mass="73118">MDSPSSSRSSPSKALNPLSPERMNQQTLPNSPSSVTEVLRLQSKGRGLSDVQAKVAYLNGLSRSGSPGAAGSTSAGGAAALQRAILGREEAETALSRVSAQLSESQSRERRISERLESLLEELQTAKERQAHERIVFEKEIRKARKEAFRAGSTLVKIQEELKHTKAESRGLKEEVQSEREGKEKAKQESFERAYAIAGLTEELEELKGRLRTAEANLQSQAQEISRQNEKLSQTKGNPAATKTPTPRGSKRPAADETSPSPPKSIDPTSHQDTPPKKLRLSDPAPYREGQEYDEVPPLTVQELIENLEDDLMFEKRRRINAEETIEFMKVQCMFRACSCRTIEEQENEARAKKQAKAAQQQLSEAKTEELEHVKSETIYSEKNASQQASKEPPEIESREKKAQTEKSIKDAPQEGTKVENQEKIQEEMSEEIPEEIQEVLGEESQETLITFSPATGTFHTIPSPARSSPLKQTQDVVGHQLQPSAARSQSELKIQAGSVSPTPKYESHPHEIPYEPIPQSQAYSRDLTPGAHNSPMIAEEQWRLDYPTGENVDNANEISHVKTIPLRDEDDSSNHFGTAPGTPVSREQALAQIRARRGRASAMKRSVSANDAGFRAGGLNITPVRVARRIPGVQHSDPRGDGVKKTRRDMSAPMRIYR</sequence>
<feature type="region of interest" description="Disordered" evidence="1">
    <location>
        <begin position="455"/>
        <end position="540"/>
    </location>
</feature>
<feature type="region of interest" description="Disordered" evidence="1">
    <location>
        <begin position="1"/>
        <end position="36"/>
    </location>
</feature>
<comment type="caution">
    <text evidence="2">The sequence shown here is derived from an EMBL/GenBank/DDBJ whole genome shotgun (WGS) entry which is preliminary data.</text>
</comment>
<feature type="region of interest" description="Disordered" evidence="1">
    <location>
        <begin position="218"/>
        <end position="298"/>
    </location>
</feature>
<feature type="compositionally biased region" description="Polar residues" evidence="1">
    <location>
        <begin position="22"/>
        <end position="36"/>
    </location>
</feature>
<evidence type="ECO:0000313" key="2">
    <source>
        <dbReference type="EMBL" id="KAL2871937.1"/>
    </source>
</evidence>
<evidence type="ECO:0000256" key="1">
    <source>
        <dbReference type="SAM" id="MobiDB-lite"/>
    </source>
</evidence>
<dbReference type="EMBL" id="JBFXLQ010000002">
    <property type="protein sequence ID" value="KAL2871937.1"/>
    <property type="molecule type" value="Genomic_DNA"/>
</dbReference>
<feature type="compositionally biased region" description="Basic and acidic residues" evidence="1">
    <location>
        <begin position="637"/>
        <end position="651"/>
    </location>
</feature>
<gene>
    <name evidence="2" type="ORF">BJX67DRAFT_94216</name>
</gene>
<proteinExistence type="predicted"/>
<evidence type="ECO:0000313" key="3">
    <source>
        <dbReference type="Proteomes" id="UP001610432"/>
    </source>
</evidence>
<feature type="compositionally biased region" description="Basic and acidic residues" evidence="1">
    <location>
        <begin position="392"/>
        <end position="427"/>
    </location>
</feature>
<feature type="region of interest" description="Disordered" evidence="1">
    <location>
        <begin position="354"/>
        <end position="433"/>
    </location>
</feature>
<keyword evidence="3" id="KW-1185">Reference proteome</keyword>
<accession>A0ABR4M5R0</accession>
<dbReference type="Proteomes" id="UP001610432">
    <property type="component" value="Unassembled WGS sequence"/>
</dbReference>
<dbReference type="PANTHER" id="PTHR42041:SF1">
    <property type="entry name" value="DNA ENDONUCLEASE ACTIVATOR CTP1 C-TERMINAL DOMAIN-CONTAINING PROTEIN"/>
    <property type="match status" value="1"/>
</dbReference>
<dbReference type="RefSeq" id="XP_070890916.1">
    <property type="nucleotide sequence ID" value="XM_071035646.1"/>
</dbReference>
<protein>
    <submittedName>
        <fullName evidence="2">Uncharacterized protein</fullName>
    </submittedName>
</protein>
<feature type="compositionally biased region" description="Low complexity" evidence="1">
    <location>
        <begin position="1"/>
        <end position="12"/>
    </location>
</feature>
<dbReference type="PANTHER" id="PTHR42041">
    <property type="entry name" value="DNA ENDONUCLEASE ACTIVATOR CTP1 C-TERMINAL DOMAIN-CONTAINING PROTEIN"/>
    <property type="match status" value="1"/>
</dbReference>
<organism evidence="2 3">
    <name type="scientific">Aspergillus lucknowensis</name>
    <dbReference type="NCBI Taxonomy" id="176173"/>
    <lineage>
        <taxon>Eukaryota</taxon>
        <taxon>Fungi</taxon>
        <taxon>Dikarya</taxon>
        <taxon>Ascomycota</taxon>
        <taxon>Pezizomycotina</taxon>
        <taxon>Eurotiomycetes</taxon>
        <taxon>Eurotiomycetidae</taxon>
        <taxon>Eurotiales</taxon>
        <taxon>Aspergillaceae</taxon>
        <taxon>Aspergillus</taxon>
        <taxon>Aspergillus subgen. Nidulantes</taxon>
    </lineage>
</organism>
<reference evidence="2 3" key="1">
    <citation type="submission" date="2024-07" db="EMBL/GenBank/DDBJ databases">
        <title>Section-level genome sequencing and comparative genomics of Aspergillus sections Usti and Cavernicolus.</title>
        <authorList>
            <consortium name="Lawrence Berkeley National Laboratory"/>
            <person name="Nybo J.L."/>
            <person name="Vesth T.C."/>
            <person name="Theobald S."/>
            <person name="Frisvad J.C."/>
            <person name="Larsen T.O."/>
            <person name="Kjaerboelling I."/>
            <person name="Rothschild-Mancinelli K."/>
            <person name="Lyhne E.K."/>
            <person name="Kogle M.E."/>
            <person name="Barry K."/>
            <person name="Clum A."/>
            <person name="Na H."/>
            <person name="Ledsgaard L."/>
            <person name="Lin J."/>
            <person name="Lipzen A."/>
            <person name="Kuo A."/>
            <person name="Riley R."/>
            <person name="Mondo S."/>
            <person name="Labutti K."/>
            <person name="Haridas S."/>
            <person name="Pangalinan J."/>
            <person name="Salamov A.A."/>
            <person name="Simmons B.A."/>
            <person name="Magnuson J.K."/>
            <person name="Chen J."/>
            <person name="Drula E."/>
            <person name="Henrissat B."/>
            <person name="Wiebenga A."/>
            <person name="Lubbers R.J."/>
            <person name="Gomes A.C."/>
            <person name="Macurrencykelacurrency M.R."/>
            <person name="Stajich J."/>
            <person name="Grigoriev I.V."/>
            <person name="Mortensen U.H."/>
            <person name="De Vries R.P."/>
            <person name="Baker S.E."/>
            <person name="Andersen M.R."/>
        </authorList>
    </citation>
    <scope>NUCLEOTIDE SEQUENCE [LARGE SCALE GENOMIC DNA]</scope>
    <source>
        <strain evidence="2 3">CBS 449.75</strain>
    </source>
</reference>
<feature type="compositionally biased region" description="Polar residues" evidence="1">
    <location>
        <begin position="218"/>
        <end position="247"/>
    </location>
</feature>
<feature type="region of interest" description="Disordered" evidence="1">
    <location>
        <begin position="161"/>
        <end position="192"/>
    </location>
</feature>
<feature type="compositionally biased region" description="Basic and acidic residues" evidence="1">
    <location>
        <begin position="366"/>
        <end position="376"/>
    </location>
</feature>